<dbReference type="Pfam" id="PF00698">
    <property type="entry name" value="Acyl_transf_1"/>
    <property type="match status" value="1"/>
</dbReference>
<evidence type="ECO:0000256" key="9">
    <source>
        <dbReference type="PROSITE-ProRule" id="PRU01363"/>
    </source>
</evidence>
<dbReference type="InterPro" id="IPR015083">
    <property type="entry name" value="NorB/c/GfsB-D-like_docking"/>
</dbReference>
<dbReference type="InterPro" id="IPR032821">
    <property type="entry name" value="PKS_assoc"/>
</dbReference>
<dbReference type="InterPro" id="IPR020806">
    <property type="entry name" value="PKS_PP-bd"/>
</dbReference>
<dbReference type="InterPro" id="IPR036291">
    <property type="entry name" value="NAD(P)-bd_dom_sf"/>
</dbReference>
<dbReference type="PROSITE" id="PS52019">
    <property type="entry name" value="PKS_MFAS_DH"/>
    <property type="match status" value="1"/>
</dbReference>
<dbReference type="InterPro" id="IPR016039">
    <property type="entry name" value="Thiolase-like"/>
</dbReference>
<dbReference type="InterPro" id="IPR049551">
    <property type="entry name" value="PKS_DH_C"/>
</dbReference>
<evidence type="ECO:0000259" key="11">
    <source>
        <dbReference type="PROSITE" id="PS52004"/>
    </source>
</evidence>
<dbReference type="SMART" id="SM00827">
    <property type="entry name" value="PKS_AT"/>
    <property type="match status" value="1"/>
</dbReference>
<reference evidence="14" key="1">
    <citation type="submission" date="2023-07" db="EMBL/GenBank/DDBJ databases">
        <title>30 novel species of actinomycetes from the DSMZ collection.</title>
        <authorList>
            <person name="Nouioui I."/>
        </authorList>
    </citation>
    <scope>NUCLEOTIDE SEQUENCE [LARGE SCALE GENOMIC DNA]</scope>
    <source>
        <strain evidence="14">DSM 44938</strain>
    </source>
</reference>
<dbReference type="Gene3D" id="3.10.129.110">
    <property type="entry name" value="Polyketide synthase dehydratase"/>
    <property type="match status" value="1"/>
</dbReference>
<protein>
    <submittedName>
        <fullName evidence="13">Type I polyketide synthase</fullName>
    </submittedName>
</protein>
<dbReference type="SUPFAM" id="SSF53901">
    <property type="entry name" value="Thiolase-like"/>
    <property type="match status" value="1"/>
</dbReference>
<dbReference type="SUPFAM" id="SSF52151">
    <property type="entry name" value="FabD/lysophospholipase-like"/>
    <property type="match status" value="1"/>
</dbReference>
<evidence type="ECO:0000256" key="5">
    <source>
        <dbReference type="ARBA" id="ARBA00022679"/>
    </source>
</evidence>
<evidence type="ECO:0000259" key="10">
    <source>
        <dbReference type="PROSITE" id="PS50075"/>
    </source>
</evidence>
<dbReference type="CDD" id="cd00833">
    <property type="entry name" value="PKS"/>
    <property type="match status" value="1"/>
</dbReference>
<comment type="caution">
    <text evidence="13">The sequence shown here is derived from an EMBL/GenBank/DDBJ whole genome shotgun (WGS) entry which is preliminary data.</text>
</comment>
<dbReference type="SMART" id="SM00825">
    <property type="entry name" value="PKS_KS"/>
    <property type="match status" value="1"/>
</dbReference>
<keyword evidence="6" id="KW-0045">Antibiotic biosynthesis</keyword>
<dbReference type="InterPro" id="IPR049900">
    <property type="entry name" value="PKS_mFAS_DH"/>
</dbReference>
<evidence type="ECO:0000259" key="12">
    <source>
        <dbReference type="PROSITE" id="PS52019"/>
    </source>
</evidence>
<dbReference type="CDD" id="cd08956">
    <property type="entry name" value="KR_3_FAS_SDR_x"/>
    <property type="match status" value="1"/>
</dbReference>
<evidence type="ECO:0000256" key="7">
    <source>
        <dbReference type="ARBA" id="ARBA00023268"/>
    </source>
</evidence>
<dbReference type="PROSITE" id="PS52004">
    <property type="entry name" value="KS3_2"/>
    <property type="match status" value="1"/>
</dbReference>
<feature type="region of interest" description="C-terminal hotdog fold" evidence="9">
    <location>
        <begin position="1066"/>
        <end position="1204"/>
    </location>
</feature>
<dbReference type="InterPro" id="IPR016035">
    <property type="entry name" value="Acyl_Trfase/lysoPLipase"/>
</dbReference>
<proteinExistence type="predicted"/>
<dbReference type="InterPro" id="IPR001227">
    <property type="entry name" value="Ac_transferase_dom_sf"/>
</dbReference>
<sequence>MPNDEQKLREYLNRVMVDLRQTRQRLREHEEPEPIAIVGMACRFPGGADSPERFWDLISAGGDAISPFPADRGWDVAGIHDPDSGRAGTTRTDLGGFLGDIGQFDAELFGISPREAQAMDPQQRLLLEATWELFPRAGISPDAVRGSRTGVFIGASASDYGQDIAVMPDDVEGYLATGKAPSVVSGRIAYTFGLEGPAVTVDTACSSSLVALHLAVQALRNDECSLALAGGATLMSTPGLFIDFSKQGGLAGDGRCKAFGSAADGTGFAEGVGVLLVERLSDAVRLGHRVWAVVRGSAVNQDGASNGLTAPNGPSQERVIRAALAGARLSGGDVDVVEAHGTGTSLGDPIEAHALLATYGRDRGEGEPLWLGSVKSNIGHAQAAAGVAGVIKMVMALHHGVLPRTLHVDEPSPHINWSMGAVELLTESRSWPELDRPRRAGVSSFGISGTNAHVILEQAPERSVEPAAEDARPAPGRPVPWLLSGKTAAALRAEAERLAAFVRERPELAPGDIGSALATTRAALDHRAAVLPADRDALLAGLDALAAGAPTGDAVTGAVRHGKTAFLFSGQGAQRAGMGRELYAAHPVFAAALDEVCAELDGQLERPLRDVLFAPDSELLDRTEYTQTGLFAIEVALFRLLESFGLRPDFVAGHSIGEIAAAHVAGALTLPDAARLVAARGRLMGALPPGGAMVSVRATEEQVREALAGETGPVAIAAVNGPHAVVLSGEEDAVRRVADRLAEQGHKTRRLRVSHAFHSPLMEPMLAAFGEAAQGLAHATPATPLVSNLTGEQIRELTPAYWVDHVRRPVRFADGVRWLAAQGVTHFIEVGPDGVLTALARECLADDFTGLLTTACRKDRDETEAFHGCLAESWTTGLPVDWTPPLPERRTPPVELPPYAFQRRRHWLESGPAGAGDVAAAGLGAVDHPLLGALVRAAAADELLLTGRVSAAAQPWLRDHAPHGVPTIPASAFVEWAVAAGDEAGCGHLADLAVTAPLALPEDDAVLIQITVGTPDAAGHRPVAVYARPDAAPADMPWTCHAEGAVAPEAPAPAAELASPWPPIGAEPVEAAALHGDPDRPGPGGPAFRTLAAAWRSGTGLYAEAALAPGEKADAGRFRLHPALLDAAVHAARLALPAPAPGEVLLPASVTGVTLHATGASVVRIHVDVTGPDTVSLTLGDPAGEPVATVDALTLRPVPAAELRAAAAGRPDWLFRVAWVPPGEPAASAAPPAGDWAVLGSDPLGVGRALKAAGTREPAAHPDAFALSSSLDEGGPVPGAVLIPCGPGPADRDVPTAAREDTARLLRTIQDCLADGRLGATPLVVLTRGAVAARPEDTVGDIARAPIWGLVRSAQTEHPGRLILVDLPEGEVTPAALDTALATGAHQVAVRDGRALVPRLARAALAESGPEVDVSSGWVLVSGGLGSLGGVVARWLVGVRGVRRLVLVGRRGLGSVGAGGLVEELVGLGAVDVRVVGCDVGDRGALAGVLEGVVGEFPLVGVVHVAGVVDDGVVEGLSVDRLVGVLRPKVDGGWWLHELTAGWDLGLFVLFSSAAGVLGGAGQGGYAAGNAFLDGLAAYRRSLGLPGVSLAWGMWEQEGGMAGALDDADRARMARGGVLPLTPEHGMALFDAATAMDDALLVPARLDIDRLRRQFGDGGVPALYRGLVTGPARRSAAAAGPDAAGGPALPQRLAGLSPTDRFETLLDAVRTHVAVVLGHAGPHSVEIDRGFRELGIDSLTAVELRNRLTADTGLRLPATLIFDHPSPADLVTYLEAELRPESGPDATADAEEAAIRRALATIPLARLREAGLAETLLRLAGLGHAPDPAAEEDEDVSGSIRTMDVDDLVSMALNQTTS</sequence>
<keyword evidence="4" id="KW-0597">Phosphoprotein</keyword>
<dbReference type="SMART" id="SM00826">
    <property type="entry name" value="PKS_DH"/>
    <property type="match status" value="1"/>
</dbReference>
<dbReference type="InterPro" id="IPR014030">
    <property type="entry name" value="Ketoacyl_synth_N"/>
</dbReference>
<dbReference type="PROSITE" id="PS00606">
    <property type="entry name" value="KS3_1"/>
    <property type="match status" value="1"/>
</dbReference>
<dbReference type="PANTHER" id="PTHR43775">
    <property type="entry name" value="FATTY ACID SYNTHASE"/>
    <property type="match status" value="1"/>
</dbReference>
<dbReference type="InterPro" id="IPR020807">
    <property type="entry name" value="PKS_DH"/>
</dbReference>
<feature type="region of interest" description="N-terminal hotdog fold" evidence="9">
    <location>
        <begin position="928"/>
        <end position="1053"/>
    </location>
</feature>
<evidence type="ECO:0000313" key="14">
    <source>
        <dbReference type="Proteomes" id="UP001183246"/>
    </source>
</evidence>
<dbReference type="Gene3D" id="3.40.47.10">
    <property type="match status" value="1"/>
</dbReference>
<dbReference type="InterPro" id="IPR014031">
    <property type="entry name" value="Ketoacyl_synth_C"/>
</dbReference>
<dbReference type="EMBL" id="JAVREL010000006">
    <property type="protein sequence ID" value="MDT0343459.1"/>
    <property type="molecule type" value="Genomic_DNA"/>
</dbReference>
<dbReference type="SUPFAM" id="SSF55048">
    <property type="entry name" value="Probable ACP-binding domain of malonyl-CoA ACP transacylase"/>
    <property type="match status" value="1"/>
</dbReference>
<dbReference type="InterPro" id="IPR036736">
    <property type="entry name" value="ACP-like_sf"/>
</dbReference>
<dbReference type="SMART" id="SM00823">
    <property type="entry name" value="PKS_PP"/>
    <property type="match status" value="1"/>
</dbReference>
<keyword evidence="3" id="KW-0596">Phosphopantetheine</keyword>
<dbReference type="Pfam" id="PF16197">
    <property type="entry name" value="KAsynt_C_assoc"/>
    <property type="match status" value="1"/>
</dbReference>
<feature type="active site" description="Proton acceptor; for dehydratase activity" evidence="9">
    <location>
        <position position="960"/>
    </location>
</feature>
<feature type="domain" description="Carrier" evidence="10">
    <location>
        <begin position="1703"/>
        <end position="1778"/>
    </location>
</feature>
<dbReference type="PROSITE" id="PS50075">
    <property type="entry name" value="CARRIER"/>
    <property type="match status" value="1"/>
</dbReference>
<evidence type="ECO:0000256" key="4">
    <source>
        <dbReference type="ARBA" id="ARBA00022553"/>
    </source>
</evidence>
<dbReference type="Gene3D" id="1.10.1200.10">
    <property type="entry name" value="ACP-like"/>
    <property type="match status" value="1"/>
</dbReference>
<dbReference type="PROSITE" id="PS00012">
    <property type="entry name" value="PHOSPHOPANTETHEINE"/>
    <property type="match status" value="1"/>
</dbReference>
<dbReference type="InterPro" id="IPR042104">
    <property type="entry name" value="PKS_dehydratase_sf"/>
</dbReference>
<dbReference type="SUPFAM" id="SSF51735">
    <property type="entry name" value="NAD(P)-binding Rossmann-fold domains"/>
    <property type="match status" value="2"/>
</dbReference>
<comment type="cofactor">
    <cofactor evidence="1">
        <name>pantetheine 4'-phosphate</name>
        <dbReference type="ChEBI" id="CHEBI:47942"/>
    </cofactor>
</comment>
<dbReference type="SUPFAM" id="SSF47336">
    <property type="entry name" value="ACP-like"/>
    <property type="match status" value="1"/>
</dbReference>
<dbReference type="PANTHER" id="PTHR43775:SF51">
    <property type="entry name" value="INACTIVE PHENOLPHTHIOCEROL SYNTHESIS POLYKETIDE SYNTHASE TYPE I PKS1-RELATED"/>
    <property type="match status" value="1"/>
</dbReference>
<feature type="active site" description="Proton donor; for dehydratase activity" evidence="9">
    <location>
        <position position="1126"/>
    </location>
</feature>
<dbReference type="InterPro" id="IPR049552">
    <property type="entry name" value="PKS_DH_N"/>
</dbReference>
<dbReference type="InterPro" id="IPR050091">
    <property type="entry name" value="PKS_NRPS_Biosynth_Enz"/>
</dbReference>
<evidence type="ECO:0000256" key="3">
    <source>
        <dbReference type="ARBA" id="ARBA00022450"/>
    </source>
</evidence>
<evidence type="ECO:0000256" key="1">
    <source>
        <dbReference type="ARBA" id="ARBA00001957"/>
    </source>
</evidence>
<dbReference type="Gene3D" id="3.40.366.10">
    <property type="entry name" value="Malonyl-Coenzyme A Acyl Carrier Protein, domain 2"/>
    <property type="match status" value="1"/>
</dbReference>
<dbReference type="InterPro" id="IPR055123">
    <property type="entry name" value="SpnB-like_Rossmann"/>
</dbReference>
<keyword evidence="7" id="KW-0511">Multifunctional enzyme</keyword>
<feature type="domain" description="Ketosynthase family 3 (KS3)" evidence="11">
    <location>
        <begin position="32"/>
        <end position="458"/>
    </location>
</feature>
<evidence type="ECO:0000256" key="6">
    <source>
        <dbReference type="ARBA" id="ARBA00023194"/>
    </source>
</evidence>
<dbReference type="Gene3D" id="3.30.70.3290">
    <property type="match status" value="1"/>
</dbReference>
<evidence type="ECO:0000256" key="8">
    <source>
        <dbReference type="ARBA" id="ARBA00023315"/>
    </source>
</evidence>
<dbReference type="Gene3D" id="3.40.50.720">
    <property type="entry name" value="NAD(P)-binding Rossmann-like Domain"/>
    <property type="match status" value="1"/>
</dbReference>
<dbReference type="SMART" id="SM00822">
    <property type="entry name" value="PKS_KR"/>
    <property type="match status" value="1"/>
</dbReference>
<dbReference type="InterPro" id="IPR057326">
    <property type="entry name" value="KR_dom"/>
</dbReference>
<dbReference type="InterPro" id="IPR009081">
    <property type="entry name" value="PP-bd_ACP"/>
</dbReference>
<gene>
    <name evidence="13" type="ORF">RM590_12665</name>
</gene>
<dbReference type="InterPro" id="IPR006162">
    <property type="entry name" value="Ppantetheine_attach_site"/>
</dbReference>
<evidence type="ECO:0000256" key="2">
    <source>
        <dbReference type="ARBA" id="ARBA00004792"/>
    </source>
</evidence>
<dbReference type="InterPro" id="IPR018201">
    <property type="entry name" value="Ketoacyl_synth_AS"/>
</dbReference>
<dbReference type="Pfam" id="PF22953">
    <property type="entry name" value="SpnB_Rossmann"/>
    <property type="match status" value="1"/>
</dbReference>
<dbReference type="InterPro" id="IPR016036">
    <property type="entry name" value="Malonyl_transacylase_ACP-bd"/>
</dbReference>
<dbReference type="Pfam" id="PF00550">
    <property type="entry name" value="PP-binding"/>
    <property type="match status" value="1"/>
</dbReference>
<keyword evidence="14" id="KW-1185">Reference proteome</keyword>
<dbReference type="InterPro" id="IPR020841">
    <property type="entry name" value="PKS_Beta-ketoAc_synthase_dom"/>
</dbReference>
<organism evidence="13 14">
    <name type="scientific">Streptomyces litchfieldiae</name>
    <dbReference type="NCBI Taxonomy" id="3075543"/>
    <lineage>
        <taxon>Bacteria</taxon>
        <taxon>Bacillati</taxon>
        <taxon>Actinomycetota</taxon>
        <taxon>Actinomycetes</taxon>
        <taxon>Kitasatosporales</taxon>
        <taxon>Streptomycetaceae</taxon>
        <taxon>Streptomyces</taxon>
    </lineage>
</organism>
<dbReference type="InterPro" id="IPR013968">
    <property type="entry name" value="PKS_KR"/>
</dbReference>
<dbReference type="Pfam" id="PF14765">
    <property type="entry name" value="PS-DH"/>
    <property type="match status" value="1"/>
</dbReference>
<dbReference type="Pfam" id="PF00109">
    <property type="entry name" value="ketoacyl-synt"/>
    <property type="match status" value="1"/>
</dbReference>
<dbReference type="RefSeq" id="WP_311704598.1">
    <property type="nucleotide sequence ID" value="NZ_JAVREL010000006.1"/>
</dbReference>
<evidence type="ECO:0000313" key="13">
    <source>
        <dbReference type="EMBL" id="MDT0343459.1"/>
    </source>
</evidence>
<keyword evidence="8" id="KW-0012">Acyltransferase</keyword>
<dbReference type="SMART" id="SM01294">
    <property type="entry name" value="PKS_PP_betabranch"/>
    <property type="match status" value="1"/>
</dbReference>
<name>A0ABU2MPC9_9ACTN</name>
<dbReference type="Proteomes" id="UP001183246">
    <property type="component" value="Unassembled WGS sequence"/>
</dbReference>
<keyword evidence="5" id="KW-0808">Transferase</keyword>
<dbReference type="Pfam" id="PF02801">
    <property type="entry name" value="Ketoacyl-synt_C"/>
    <property type="match status" value="1"/>
</dbReference>
<comment type="pathway">
    <text evidence="2">Antibiotic biosynthesis.</text>
</comment>
<dbReference type="Pfam" id="PF08659">
    <property type="entry name" value="KR"/>
    <property type="match status" value="1"/>
</dbReference>
<dbReference type="InterPro" id="IPR014043">
    <property type="entry name" value="Acyl_transferase_dom"/>
</dbReference>
<accession>A0ABU2MPC9</accession>
<feature type="domain" description="PKS/mFAS DH" evidence="12">
    <location>
        <begin position="928"/>
        <end position="1204"/>
    </location>
</feature>
<dbReference type="Pfam" id="PF08990">
    <property type="entry name" value="Docking"/>
    <property type="match status" value="1"/>
</dbReference>
<dbReference type="Pfam" id="PF21089">
    <property type="entry name" value="PKS_DH_N"/>
    <property type="match status" value="1"/>
</dbReference>